<keyword evidence="3" id="KW-0677">Repeat</keyword>
<dbReference type="FunFam" id="3.80.10.10:FF:001164">
    <property type="entry name" value="GH01279p"/>
    <property type="match status" value="1"/>
</dbReference>
<dbReference type="PROSITE" id="PS51450">
    <property type="entry name" value="LRR"/>
    <property type="match status" value="7"/>
</dbReference>
<keyword evidence="4" id="KW-1133">Transmembrane helix</keyword>
<feature type="transmembrane region" description="Helical" evidence="4">
    <location>
        <begin position="1195"/>
        <end position="1216"/>
    </location>
</feature>
<evidence type="ECO:0000256" key="2">
    <source>
        <dbReference type="ARBA" id="ARBA00022729"/>
    </source>
</evidence>
<keyword evidence="1" id="KW-0433">Leucine-rich repeat</keyword>
<dbReference type="EMBL" id="CAMXCT010006513">
    <property type="protein sequence ID" value="CAI4015112.1"/>
    <property type="molecule type" value="Genomic_DNA"/>
</dbReference>
<keyword evidence="4" id="KW-0812">Transmembrane</keyword>
<dbReference type="PANTHER" id="PTHR24373:SF398">
    <property type="entry name" value="LEUCINE-RICH REPEAT-CONTAINING G-PROTEIN COUPLED RECEPTOR 6"/>
    <property type="match status" value="1"/>
</dbReference>
<gene>
    <name evidence="5" type="ORF">C1SCF055_LOCUS39961</name>
</gene>
<evidence type="ECO:0000256" key="4">
    <source>
        <dbReference type="SAM" id="Phobius"/>
    </source>
</evidence>
<evidence type="ECO:0000256" key="1">
    <source>
        <dbReference type="ARBA" id="ARBA00022614"/>
    </source>
</evidence>
<dbReference type="Gene3D" id="3.80.10.10">
    <property type="entry name" value="Ribonuclease Inhibitor"/>
    <property type="match status" value="4"/>
</dbReference>
<feature type="transmembrane region" description="Helical" evidence="4">
    <location>
        <begin position="1013"/>
        <end position="1038"/>
    </location>
</feature>
<reference evidence="5" key="1">
    <citation type="submission" date="2022-10" db="EMBL/GenBank/DDBJ databases">
        <authorList>
            <person name="Chen Y."/>
            <person name="Dougan E. K."/>
            <person name="Chan C."/>
            <person name="Rhodes N."/>
            <person name="Thang M."/>
        </authorList>
    </citation>
    <scope>NUCLEOTIDE SEQUENCE</scope>
</reference>
<keyword evidence="2" id="KW-0732">Signal</keyword>
<feature type="transmembrane region" description="Helical" evidence="4">
    <location>
        <begin position="1105"/>
        <end position="1122"/>
    </location>
</feature>
<sequence>MTSASVVTSSDVIQCLLPATFETAIAAVRQALPEERWDNVLLSCGVHQVEPGKALDNSTYALVSYDALGTSAVSIAKTEHCGITMQQLLQIEKFIQKHVRFWVEAFRQSPSFGLPLEFEKFNLHHACHWIISPATRKLCCSLVELVATDADAQYPWWFVSHAWQEAIFKFVACLRQHAALRNVADGAYWVCAYANNQHRLKEEICANPRSTSFYRAMQLSIGIVLILDEKATPFTRIWCCFEESIAVEERNAGMPLLLDVAATDPANEAHVLTDGLAAAEASRMPLLGFLAKSVREAAFPTPLVQKGLDVDIAQADASLASDKTAILNSIRLPRARTKVLSDSAPLEDPNYTAVNQALAAHFALASWFGFVAKRHSFDSKVLERLLSALAADSFRRVVQLSFTGCRGFTDAELSQLLRHLPRQLLLLRLDMGFSGVQCWAFPEVEEMEMPPLQELSLRFTGSHLANASGLGQMLGAEPMSQSLRSVQLWFSNLPSLVELGSWEPLTKLKLEELVLQLNACEAVTDEAKQSLYDCVQRLKRRQRGLELRLTIEGVAERSWPWVPCQRPAVKDVELAGGKSVDELENFGSETLPFPCSYGGCDIFHSNLSGFCPKHRMWRHCWKLGRVWQTAWCWTELSLLFAIQAAAEIEHRATLVAILLSLYPVFCLSLEESVGIPWAITCALLLVAVICSLVTTSVRFDNMREQILKQSVATEASYSQVLQLPDSGNMLRVPTMAGCSYPDSSVLHQRSTDLSRIYRDAQSRLPLFQRAMKLVLPNATVKIKLLTHLSNEEQQSPEKVLDALRCELVCEDMLGVQEAFKGLEDRIQSEDLASLQIAAVQDTFAEMSGHKCCQVILQMENYFASVFLMDAFLTRMDNELSSVTKLAAQFGLLDDMKSKWETSSRLWNSVSDVRRPLVLVGTIFLQVLALAMSMFMALQYFLRYAHRIRPQLPDLVLDGLLLDRGEESGETILEAIFLALPYLVLVAVFLQQLVCRKQSRKRPQPTKILYERYFGLRGVYYPVKVAILQGLTVMVQAFGKISLLGGLVTFAQEEQDATAILWLSVGFWAFFALLCWNSLYPAFLLMFPDTAWARIGAAFTDAALDLGYILTYLGMVLVAMLRLRTASEGWGNFGEDLTLQFSNRISPVFAFPTDLLGYCAVYFNLAHACCIAHILQHTTWRLPVRPRGERQKSRCLPRLFGCSLSIGLLSMLMTLLVTQEVFPMTHGRDFTCFPCNCAKNVGSAGQQISSCNLAVVLRQTQVNLAAKNITAVDPKAFSKLGHVQRLSLANNSLIHLPPGLFEGLSSLEQLDLTRVKLETMHGDSLRGLKHLKLLAMSENQLTELSAAMLRHLPLLEQLLLGGKRSEDGTRLISAGNFITELGAIFGHNEQLQVIDFSSNWLRKIHPGTFAGLKKLRWLSLGLNFLTTIPAGAFQGLEQLQTLYLAGNQLTTIPAETFQGLEQLQELNLNNNQLTTIPARTFQGLGQLQTLDLRGNELTTIPAGTFQGLGQLQTLDLGVNWLKTIPAGTFQGLEQLQTLYLAGNQLTTIPAETFQGLEQLQELYLNDNQLTTIPAGTFQGLEQLEILSLEYNQLTTIPAGIFQGLEQLQKLVLYRNQLTTMPAGTFQGLEQLQTLDLSSNRLTTMPAGTFQGLEQLQTLDLYGNPWNSSSVCINSSSLPLLNDLWGVSFC</sequence>
<dbReference type="InterPro" id="IPR001611">
    <property type="entry name" value="Leu-rich_rpt"/>
</dbReference>
<dbReference type="Proteomes" id="UP001152797">
    <property type="component" value="Unassembled WGS sequence"/>
</dbReference>
<dbReference type="EMBL" id="CAMXCT030006513">
    <property type="protein sequence ID" value="CAL4802424.1"/>
    <property type="molecule type" value="Genomic_DNA"/>
</dbReference>
<feature type="transmembrane region" description="Helical" evidence="4">
    <location>
        <begin position="916"/>
        <end position="941"/>
    </location>
</feature>
<dbReference type="FunFam" id="3.80.10.10:FF:000732">
    <property type="entry name" value="GD11101"/>
    <property type="match status" value="2"/>
</dbReference>
<feature type="transmembrane region" description="Helical" evidence="4">
    <location>
        <begin position="1154"/>
        <end position="1174"/>
    </location>
</feature>
<dbReference type="InterPro" id="IPR003591">
    <property type="entry name" value="Leu-rich_rpt_typical-subtyp"/>
</dbReference>
<protein>
    <submittedName>
        <fullName evidence="5">Uncharacterized protein</fullName>
    </submittedName>
</protein>
<dbReference type="SMART" id="SM00369">
    <property type="entry name" value="LRR_TYP"/>
    <property type="match status" value="14"/>
</dbReference>
<evidence type="ECO:0000313" key="5">
    <source>
        <dbReference type="EMBL" id="CAI4015112.1"/>
    </source>
</evidence>
<dbReference type="SMART" id="SM00364">
    <property type="entry name" value="LRR_BAC"/>
    <property type="match status" value="10"/>
</dbReference>
<dbReference type="InterPro" id="IPR050328">
    <property type="entry name" value="Dev_Immune_Receptor"/>
</dbReference>
<evidence type="ECO:0000256" key="3">
    <source>
        <dbReference type="ARBA" id="ARBA00022737"/>
    </source>
</evidence>
<dbReference type="OrthoDB" id="635273at2759"/>
<accession>A0A9P1DR46</accession>
<feature type="transmembrane region" description="Helical" evidence="4">
    <location>
        <begin position="675"/>
        <end position="699"/>
    </location>
</feature>
<comment type="caution">
    <text evidence="5">The sequence shown here is derived from an EMBL/GenBank/DDBJ whole genome shotgun (WGS) entry which is preliminary data.</text>
</comment>
<reference evidence="6" key="2">
    <citation type="submission" date="2024-04" db="EMBL/GenBank/DDBJ databases">
        <authorList>
            <person name="Chen Y."/>
            <person name="Shah S."/>
            <person name="Dougan E. K."/>
            <person name="Thang M."/>
            <person name="Chan C."/>
        </authorList>
    </citation>
    <scope>NUCLEOTIDE SEQUENCE [LARGE SCALE GENOMIC DNA]</scope>
</reference>
<dbReference type="Pfam" id="PF13855">
    <property type="entry name" value="LRR_8"/>
    <property type="match status" value="5"/>
</dbReference>
<dbReference type="SMART" id="SM00365">
    <property type="entry name" value="LRR_SD22"/>
    <property type="match status" value="5"/>
</dbReference>
<feature type="transmembrane region" description="Helical" evidence="4">
    <location>
        <begin position="1058"/>
        <end position="1084"/>
    </location>
</feature>
<keyword evidence="7" id="KW-1185">Reference proteome</keyword>
<name>A0A9P1DR46_9DINO</name>
<dbReference type="EMBL" id="CAMXCT020006513">
    <property type="protein sequence ID" value="CAL1168487.1"/>
    <property type="molecule type" value="Genomic_DNA"/>
</dbReference>
<feature type="transmembrane region" description="Helical" evidence="4">
    <location>
        <begin position="971"/>
        <end position="993"/>
    </location>
</feature>
<organism evidence="5">
    <name type="scientific">Cladocopium goreaui</name>
    <dbReference type="NCBI Taxonomy" id="2562237"/>
    <lineage>
        <taxon>Eukaryota</taxon>
        <taxon>Sar</taxon>
        <taxon>Alveolata</taxon>
        <taxon>Dinophyceae</taxon>
        <taxon>Suessiales</taxon>
        <taxon>Symbiodiniaceae</taxon>
        <taxon>Cladocopium</taxon>
    </lineage>
</organism>
<evidence type="ECO:0000313" key="7">
    <source>
        <dbReference type="Proteomes" id="UP001152797"/>
    </source>
</evidence>
<dbReference type="SUPFAM" id="SSF52058">
    <property type="entry name" value="L domain-like"/>
    <property type="match status" value="2"/>
</dbReference>
<keyword evidence="4" id="KW-0472">Membrane</keyword>
<evidence type="ECO:0000313" key="6">
    <source>
        <dbReference type="EMBL" id="CAL1168487.1"/>
    </source>
</evidence>
<dbReference type="PANTHER" id="PTHR24373">
    <property type="entry name" value="SLIT RELATED LEUCINE-RICH REPEAT NEURONAL PROTEIN"/>
    <property type="match status" value="1"/>
</dbReference>
<proteinExistence type="predicted"/>
<dbReference type="InterPro" id="IPR032675">
    <property type="entry name" value="LRR_dom_sf"/>
</dbReference>